<dbReference type="OrthoDB" id="7406839at2"/>
<evidence type="ECO:0000313" key="2">
    <source>
        <dbReference type="Proteomes" id="UP000305398"/>
    </source>
</evidence>
<protein>
    <submittedName>
        <fullName evidence="1">DUF2939 domain-containing protein</fullName>
    </submittedName>
</protein>
<organism evidence="1 2">
    <name type="scientific">Hymenobacter jejuensis</name>
    <dbReference type="NCBI Taxonomy" id="2502781"/>
    <lineage>
        <taxon>Bacteria</taxon>
        <taxon>Pseudomonadati</taxon>
        <taxon>Bacteroidota</taxon>
        <taxon>Cytophagia</taxon>
        <taxon>Cytophagales</taxon>
        <taxon>Hymenobacteraceae</taxon>
        <taxon>Hymenobacter</taxon>
    </lineage>
</organism>
<gene>
    <name evidence="1" type="ORF">FHG12_16565</name>
</gene>
<sequence>MTSSMRRILLYTLICTVLASLFWFRSGPYRALRHLQEAAAAGDVVALNRYADLPAVQVGLHEQLLALAARPSGHMPDAAKASGNSFRLVAVSAANTWVDALVASALQPRHLAALVRGHCAAAFGQEPEPAAQPGEEENGPMQAGVFESMDRYTLCVLDPNTHAPAVTLTLRRTGLTWRLTDVQLPFEAVQHTIPVAAY</sequence>
<keyword evidence="2" id="KW-1185">Reference proteome</keyword>
<dbReference type="KEGG" id="hyj:FHG12_16565"/>
<reference evidence="1 2" key="1">
    <citation type="submission" date="2019-06" db="EMBL/GenBank/DDBJ databases">
        <authorList>
            <person name="Srinivasan S."/>
        </authorList>
    </citation>
    <scope>NUCLEOTIDE SEQUENCE [LARGE SCALE GENOMIC DNA]</scope>
    <source>
        <strain evidence="1 2">17J68-5</strain>
    </source>
</reference>
<dbReference type="EMBL" id="CP040896">
    <property type="protein sequence ID" value="QDA61610.1"/>
    <property type="molecule type" value="Genomic_DNA"/>
</dbReference>
<name>A0A5B8A2T0_9BACT</name>
<dbReference type="InterPro" id="IPR021330">
    <property type="entry name" value="DUF2939"/>
</dbReference>
<accession>A0A5B8A2T0</accession>
<dbReference type="Proteomes" id="UP000305398">
    <property type="component" value="Chromosome"/>
</dbReference>
<proteinExistence type="predicted"/>
<dbReference type="Pfam" id="PF11159">
    <property type="entry name" value="DUF2939"/>
    <property type="match status" value="1"/>
</dbReference>
<evidence type="ECO:0000313" key="1">
    <source>
        <dbReference type="EMBL" id="QDA61610.1"/>
    </source>
</evidence>
<dbReference type="AlphaFoldDB" id="A0A5B8A2T0"/>